<sequence length="154" mass="17204">MSTDSQVIANIVAAFANVERPQHFCNYLHCEECAEHDAVLVSHDRETLTVDHVANPGWDPIGFCSAQGKAYYLPSLAQFALQGSADDSPYLMQLIHHLEGNGARNALVSYCSQRQRRAVAAFLEHVVETRTPYLADNDPFDQVLRTYGYWSADT</sequence>
<dbReference type="Proteomes" id="UP001143328">
    <property type="component" value="Unassembled WGS sequence"/>
</dbReference>
<protein>
    <submittedName>
        <fullName evidence="1">Uncharacterized protein</fullName>
    </submittedName>
</protein>
<accession>A0A9W6NF22</accession>
<proteinExistence type="predicted"/>
<comment type="caution">
    <text evidence="1">The sequence shown here is derived from an EMBL/GenBank/DDBJ whole genome shotgun (WGS) entry which is preliminary data.</text>
</comment>
<name>A0A9W6NF22_9PSED</name>
<organism evidence="1 2">
    <name type="scientific">Pseudomonas turukhanskensis</name>
    <dbReference type="NCBI Taxonomy" id="1806536"/>
    <lineage>
        <taxon>Bacteria</taxon>
        <taxon>Pseudomonadati</taxon>
        <taxon>Pseudomonadota</taxon>
        <taxon>Gammaproteobacteria</taxon>
        <taxon>Pseudomonadales</taxon>
        <taxon>Pseudomonadaceae</taxon>
        <taxon>Pseudomonas</taxon>
    </lineage>
</organism>
<keyword evidence="2" id="KW-1185">Reference proteome</keyword>
<dbReference type="EMBL" id="BSFN01000003">
    <property type="protein sequence ID" value="GLK88543.1"/>
    <property type="molecule type" value="Genomic_DNA"/>
</dbReference>
<dbReference type="AlphaFoldDB" id="A0A9W6NF22"/>
<evidence type="ECO:0000313" key="1">
    <source>
        <dbReference type="EMBL" id="GLK88543.1"/>
    </source>
</evidence>
<gene>
    <name evidence="1" type="ORF">GCM10017655_16050</name>
</gene>
<evidence type="ECO:0000313" key="2">
    <source>
        <dbReference type="Proteomes" id="UP001143328"/>
    </source>
</evidence>
<reference evidence="1" key="1">
    <citation type="journal article" date="2014" name="Int. J. Syst. Evol. Microbiol.">
        <title>Complete genome sequence of Corynebacterium casei LMG S-19264T (=DSM 44701T), isolated from a smear-ripened cheese.</title>
        <authorList>
            <consortium name="US DOE Joint Genome Institute (JGI-PGF)"/>
            <person name="Walter F."/>
            <person name="Albersmeier A."/>
            <person name="Kalinowski J."/>
            <person name="Ruckert C."/>
        </authorList>
    </citation>
    <scope>NUCLEOTIDE SEQUENCE</scope>
    <source>
        <strain evidence="1">VKM B-2935</strain>
    </source>
</reference>
<reference evidence="1" key="2">
    <citation type="submission" date="2023-01" db="EMBL/GenBank/DDBJ databases">
        <authorList>
            <person name="Sun Q."/>
            <person name="Evtushenko L."/>
        </authorList>
    </citation>
    <scope>NUCLEOTIDE SEQUENCE</scope>
    <source>
        <strain evidence="1">VKM B-2935</strain>
    </source>
</reference>
<dbReference type="RefSeq" id="WP_271194750.1">
    <property type="nucleotide sequence ID" value="NZ_BSFN01000003.1"/>
</dbReference>